<evidence type="ECO:0000256" key="7">
    <source>
        <dbReference type="ARBA" id="ARBA00023157"/>
    </source>
</evidence>
<dbReference type="Pfam" id="PF01414">
    <property type="entry name" value="DSL"/>
    <property type="match status" value="1"/>
</dbReference>
<dbReference type="PRINTS" id="PR00010">
    <property type="entry name" value="EGFBLOOD"/>
</dbReference>
<dbReference type="InterPro" id="IPR000742">
    <property type="entry name" value="EGF"/>
</dbReference>
<dbReference type="FunFam" id="2.10.25.10:FF:000143">
    <property type="entry name" value="Protein crumbs 1"/>
    <property type="match status" value="1"/>
</dbReference>
<dbReference type="PROSITE" id="PS01186">
    <property type="entry name" value="EGF_2"/>
    <property type="match status" value="3"/>
</dbReference>
<dbReference type="InterPro" id="IPR001881">
    <property type="entry name" value="EGF-like_Ca-bd_dom"/>
</dbReference>
<dbReference type="InterPro" id="IPR001774">
    <property type="entry name" value="DSL"/>
</dbReference>
<dbReference type="PANTHER" id="PTHR24049">
    <property type="entry name" value="CRUMBS FAMILY MEMBER"/>
    <property type="match status" value="1"/>
</dbReference>
<dbReference type="Pfam" id="PF00008">
    <property type="entry name" value="EGF"/>
    <property type="match status" value="4"/>
</dbReference>
<dbReference type="SMART" id="SM00179">
    <property type="entry name" value="EGF_CA"/>
    <property type="match status" value="5"/>
</dbReference>
<dbReference type="PROSITE" id="PS00010">
    <property type="entry name" value="ASX_HYDROXYL"/>
    <property type="match status" value="3"/>
</dbReference>
<feature type="disulfide bond" evidence="9">
    <location>
        <begin position="280"/>
        <end position="289"/>
    </location>
</feature>
<dbReference type="GO" id="GO:0030154">
    <property type="term" value="P:cell differentiation"/>
    <property type="evidence" value="ECO:0007669"/>
    <property type="project" value="UniProtKB-KW"/>
</dbReference>
<keyword evidence="5" id="KW-0221">Differentiation</keyword>
<dbReference type="InterPro" id="IPR018097">
    <property type="entry name" value="EGF_Ca-bd_CS"/>
</dbReference>
<keyword evidence="16" id="KW-1185">Reference proteome</keyword>
<evidence type="ECO:0000256" key="5">
    <source>
        <dbReference type="ARBA" id="ARBA00022782"/>
    </source>
</evidence>
<evidence type="ECO:0000256" key="8">
    <source>
        <dbReference type="ARBA" id="ARBA00023180"/>
    </source>
</evidence>
<keyword evidence="11" id="KW-0472">Membrane</keyword>
<dbReference type="Proteomes" id="UP001208570">
    <property type="component" value="Unassembled WGS sequence"/>
</dbReference>
<evidence type="ECO:0000256" key="1">
    <source>
        <dbReference type="ARBA" id="ARBA00022473"/>
    </source>
</evidence>
<protein>
    <recommendedName>
        <fullName evidence="11">Delta-like protein</fullName>
    </recommendedName>
</protein>
<dbReference type="Gene3D" id="2.60.40.3510">
    <property type="match status" value="1"/>
</dbReference>
<dbReference type="Gene3D" id="2.10.25.10">
    <property type="entry name" value="Laminin"/>
    <property type="match status" value="5"/>
</dbReference>
<feature type="domain" description="EGF-like" evidence="13">
    <location>
        <begin position="291"/>
        <end position="326"/>
    </location>
</feature>
<comment type="subcellular location">
    <subcellularLocation>
        <location evidence="11">Membrane</location>
        <topology evidence="11">Single-pass type I membrane protein</topology>
    </subcellularLocation>
</comment>
<dbReference type="GO" id="GO:0007154">
    <property type="term" value="P:cell communication"/>
    <property type="evidence" value="ECO:0007669"/>
    <property type="project" value="InterPro"/>
</dbReference>
<dbReference type="CDD" id="cd00054">
    <property type="entry name" value="EGF_CA"/>
    <property type="match status" value="4"/>
</dbReference>
<feature type="disulfide bond" evidence="9">
    <location>
        <begin position="355"/>
        <end position="364"/>
    </location>
</feature>
<comment type="function">
    <text evidence="11">Putative Notch ligand involved in the mediation of Notch signaling.</text>
</comment>
<evidence type="ECO:0000259" key="14">
    <source>
        <dbReference type="PROSITE" id="PS51051"/>
    </source>
</evidence>
<dbReference type="FunFam" id="2.10.25.10:FF:000472">
    <property type="entry name" value="Uncharacterized protein, isoform A"/>
    <property type="match status" value="1"/>
</dbReference>
<evidence type="ECO:0000313" key="15">
    <source>
        <dbReference type="EMBL" id="KAK2161038.1"/>
    </source>
</evidence>
<feature type="domain" description="DSL" evidence="14">
    <location>
        <begin position="168"/>
        <end position="213"/>
    </location>
</feature>
<keyword evidence="3 11" id="KW-0732">Signal</keyword>
<comment type="caution">
    <text evidence="15">The sequence shown here is derived from an EMBL/GenBank/DDBJ whole genome shotgun (WGS) entry which is preliminary data.</text>
</comment>
<dbReference type="SMART" id="SM00051">
    <property type="entry name" value="DSL"/>
    <property type="match status" value="1"/>
</dbReference>
<evidence type="ECO:0000256" key="4">
    <source>
        <dbReference type="ARBA" id="ARBA00022737"/>
    </source>
</evidence>
<feature type="domain" description="EGF-like" evidence="13">
    <location>
        <begin position="254"/>
        <end position="290"/>
    </location>
</feature>
<feature type="disulfide bond" evidence="9">
    <location>
        <begin position="316"/>
        <end position="325"/>
    </location>
</feature>
<feature type="chain" id="PRO_5042144463" description="Delta-like protein" evidence="12">
    <location>
        <begin position="22"/>
        <end position="458"/>
    </location>
</feature>
<keyword evidence="6" id="KW-0832">Ubl conjugation</keyword>
<evidence type="ECO:0000313" key="16">
    <source>
        <dbReference type="Proteomes" id="UP001208570"/>
    </source>
</evidence>
<dbReference type="SMART" id="SM00181">
    <property type="entry name" value="EGF"/>
    <property type="match status" value="6"/>
</dbReference>
<dbReference type="PROSITE" id="PS51051">
    <property type="entry name" value="DSL"/>
    <property type="match status" value="1"/>
</dbReference>
<evidence type="ECO:0000256" key="3">
    <source>
        <dbReference type="ARBA" id="ARBA00022729"/>
    </source>
</evidence>
<comment type="caution">
    <text evidence="9">Lacks conserved residue(s) required for the propagation of feature annotation.</text>
</comment>
<feature type="signal peptide" evidence="12">
    <location>
        <begin position="1"/>
        <end position="21"/>
    </location>
</feature>
<dbReference type="FunFam" id="2.10.25.10:FF:000117">
    <property type="entry name" value="Delta-like protein"/>
    <property type="match status" value="1"/>
</dbReference>
<dbReference type="InterPro" id="IPR051022">
    <property type="entry name" value="Notch_Cell-Fate_Det"/>
</dbReference>
<feature type="disulfide bond" evidence="9">
    <location>
        <begin position="408"/>
        <end position="417"/>
    </location>
</feature>
<dbReference type="Pfam" id="PF12661">
    <property type="entry name" value="hEGF"/>
    <property type="match status" value="1"/>
</dbReference>
<dbReference type="SUPFAM" id="SSF57184">
    <property type="entry name" value="Growth factor receptor domain"/>
    <property type="match status" value="1"/>
</dbReference>
<evidence type="ECO:0000256" key="2">
    <source>
        <dbReference type="ARBA" id="ARBA00022536"/>
    </source>
</evidence>
<accession>A0AAD9JYX7</accession>
<feature type="disulfide bond" evidence="9">
    <location>
        <begin position="242"/>
        <end position="251"/>
    </location>
</feature>
<organism evidence="15 16">
    <name type="scientific">Paralvinella palmiformis</name>
    <dbReference type="NCBI Taxonomy" id="53620"/>
    <lineage>
        <taxon>Eukaryota</taxon>
        <taxon>Metazoa</taxon>
        <taxon>Spiralia</taxon>
        <taxon>Lophotrochozoa</taxon>
        <taxon>Annelida</taxon>
        <taxon>Polychaeta</taxon>
        <taxon>Sedentaria</taxon>
        <taxon>Canalipalpata</taxon>
        <taxon>Terebellida</taxon>
        <taxon>Terebelliformia</taxon>
        <taxon>Alvinellidae</taxon>
        <taxon>Paralvinella</taxon>
    </lineage>
</organism>
<dbReference type="SUPFAM" id="SSF57196">
    <property type="entry name" value="EGF/Laminin"/>
    <property type="match status" value="2"/>
</dbReference>
<dbReference type="InterPro" id="IPR009030">
    <property type="entry name" value="Growth_fac_rcpt_cys_sf"/>
</dbReference>
<evidence type="ECO:0000256" key="6">
    <source>
        <dbReference type="ARBA" id="ARBA00022843"/>
    </source>
</evidence>
<feature type="disulfide bond" evidence="9">
    <location>
        <begin position="387"/>
        <end position="397"/>
    </location>
</feature>
<dbReference type="InterPro" id="IPR013032">
    <property type="entry name" value="EGF-like_CS"/>
</dbReference>
<keyword evidence="8" id="KW-0325">Glycoprotein</keyword>
<dbReference type="PROSITE" id="PS00022">
    <property type="entry name" value="EGF_1"/>
    <property type="match status" value="3"/>
</dbReference>
<evidence type="ECO:0000259" key="13">
    <source>
        <dbReference type="PROSITE" id="PS50026"/>
    </source>
</evidence>
<dbReference type="PROSITE" id="PS50026">
    <property type="entry name" value="EGF_3"/>
    <property type="match status" value="5"/>
</dbReference>
<evidence type="ECO:0000256" key="12">
    <source>
        <dbReference type="SAM" id="SignalP"/>
    </source>
</evidence>
<dbReference type="GO" id="GO:0016020">
    <property type="term" value="C:membrane"/>
    <property type="evidence" value="ECO:0007669"/>
    <property type="project" value="UniProtKB-SubCell"/>
</dbReference>
<dbReference type="EMBL" id="JAODUP010000122">
    <property type="protein sequence ID" value="KAK2161038.1"/>
    <property type="molecule type" value="Genomic_DNA"/>
</dbReference>
<dbReference type="InterPro" id="IPR000152">
    <property type="entry name" value="EGF-type_Asp/Asn_hydroxyl_site"/>
</dbReference>
<gene>
    <name evidence="15" type="ORF">LSH36_122g04036</name>
</gene>
<feature type="domain" description="EGF-like" evidence="13">
    <location>
        <begin position="216"/>
        <end position="252"/>
    </location>
</feature>
<keyword evidence="4 11" id="KW-0677">Repeat</keyword>
<dbReference type="PROSITE" id="PS01187">
    <property type="entry name" value="EGF_CA"/>
    <property type="match status" value="2"/>
</dbReference>
<dbReference type="FunFam" id="2.10.25.140:FF:000001">
    <property type="entry name" value="Delta-like protein"/>
    <property type="match status" value="1"/>
</dbReference>
<feature type="disulfide bond" evidence="10">
    <location>
        <begin position="204"/>
        <end position="213"/>
    </location>
</feature>
<reference evidence="15" key="1">
    <citation type="journal article" date="2023" name="Mol. Biol. Evol.">
        <title>Third-Generation Sequencing Reveals the Adaptive Role of the Epigenome in Three Deep-Sea Polychaetes.</title>
        <authorList>
            <person name="Perez M."/>
            <person name="Aroh O."/>
            <person name="Sun Y."/>
            <person name="Lan Y."/>
            <person name="Juniper S.K."/>
            <person name="Young C.R."/>
            <person name="Angers B."/>
            <person name="Qian P.Y."/>
        </authorList>
    </citation>
    <scope>NUCLEOTIDE SEQUENCE</scope>
    <source>
        <strain evidence="15">P08H-3</strain>
    </source>
</reference>
<dbReference type="Gene3D" id="2.10.25.140">
    <property type="match status" value="1"/>
</dbReference>
<sequence length="458" mass="49834">MLSLSWLPIVAWISVVSQVYASGNIRLHLMQYVNRDGRDIDGDRCDTTMGIKTSDCDPYFKLCIGSTGRSDCDIVNIQSGVYKNSNSVNFGSSFGDRNNPINIGFATWPQAGIRIKIQVFDDDDRSDDDLIDNLESLITDIPSSSLGQAVTREVLIRGKTQLFGSITIYCDDNWYGSGCDSYCFPQDDDTRGHFICSSSGEAICLPGWEGEHCKDDIDECASNPCHNDGLCVDGTNSFSCQCKDGYTNTLCQIDIDECLSNPCLNGATCVDVINRFQCICLSQYTGITCDVNICHDVICQNGGHCEPVSGSATCSCSSGYYGTRCENEINECASNPCHGTGSTCNDLINGFQCTCTEGRTGITCSELLYPETTSLPVEIMTSRNDPCSGSPCKNGICERVGSSYTCHCPPGYTDMDCSVDLCSLDRLVIAVPVYVPSWVISVIVQMAHLDLTVPHLRI</sequence>
<feature type="disulfide bond" evidence="10">
    <location>
        <begin position="170"/>
        <end position="179"/>
    </location>
</feature>
<evidence type="ECO:0000256" key="11">
    <source>
        <dbReference type="RuleBase" id="RU280815"/>
    </source>
</evidence>
<keyword evidence="11" id="KW-0812">Transmembrane</keyword>
<proteinExistence type="predicted"/>
<keyword evidence="1 11" id="KW-0217">Developmental protein</keyword>
<feature type="domain" description="EGF-like" evidence="13">
    <location>
        <begin position="383"/>
        <end position="418"/>
    </location>
</feature>
<dbReference type="GO" id="GO:0005509">
    <property type="term" value="F:calcium ion binding"/>
    <property type="evidence" value="ECO:0007669"/>
    <property type="project" value="InterPro"/>
</dbReference>
<keyword evidence="7 9" id="KW-1015">Disulfide bond</keyword>
<evidence type="ECO:0000256" key="9">
    <source>
        <dbReference type="PROSITE-ProRule" id="PRU00076"/>
    </source>
</evidence>
<dbReference type="AlphaFoldDB" id="A0AAD9JYX7"/>
<feature type="domain" description="EGF-like" evidence="13">
    <location>
        <begin position="328"/>
        <end position="365"/>
    </location>
</feature>
<keyword evidence="11" id="KW-1133">Transmembrane helix</keyword>
<name>A0AAD9JYX7_9ANNE</name>
<keyword evidence="2 9" id="KW-0245">EGF-like domain</keyword>
<evidence type="ECO:0000256" key="10">
    <source>
        <dbReference type="PROSITE-ProRule" id="PRU00377"/>
    </source>
</evidence>